<dbReference type="HAMAP" id="MF_00274">
    <property type="entry name" value="DNA_YbaB_EbfC"/>
    <property type="match status" value="1"/>
</dbReference>
<reference evidence="4" key="1">
    <citation type="submission" date="2008-06" db="EMBL/GenBank/DDBJ databases">
        <title>Complete sequence of chromosome of Prosthecochloris aestuarii DSM 271.</title>
        <authorList>
            <consortium name="US DOE Joint Genome Institute"/>
            <person name="Lucas S."/>
            <person name="Copeland A."/>
            <person name="Lapidus A."/>
            <person name="Glavina del Rio T."/>
            <person name="Dalin E."/>
            <person name="Tice H."/>
            <person name="Bruce D."/>
            <person name="Goodwin L."/>
            <person name="Pitluck S."/>
            <person name="Schmutz J."/>
            <person name="Larimer F."/>
            <person name="Land M."/>
            <person name="Hauser L."/>
            <person name="Kyrpides N."/>
            <person name="Anderson I."/>
            <person name="Liu Z."/>
            <person name="Li T."/>
            <person name="Zhao F."/>
            <person name="Overmann J."/>
            <person name="Bryant D.A."/>
            <person name="Richardson P."/>
        </authorList>
    </citation>
    <scope>NUCLEOTIDE SEQUENCE [LARGE SCALE GENOMIC DNA]</scope>
    <source>
        <strain evidence="4">DSM 271</strain>
    </source>
</reference>
<dbReference type="Pfam" id="PF02575">
    <property type="entry name" value="YbaB_DNA_bd"/>
    <property type="match status" value="1"/>
</dbReference>
<dbReference type="NCBIfam" id="TIGR00103">
    <property type="entry name" value="DNA_YbaB_EbfC"/>
    <property type="match status" value="1"/>
</dbReference>
<evidence type="ECO:0000256" key="2">
    <source>
        <dbReference type="HAMAP-Rule" id="MF_00274"/>
    </source>
</evidence>
<dbReference type="STRING" id="290512.Paes_0882"/>
<comment type="function">
    <text evidence="2">Binds to DNA and alters its conformation. May be involved in regulation of gene expression, nucleoid organization and DNA protection.</text>
</comment>
<protein>
    <recommendedName>
        <fullName evidence="2">Nucleoid-associated protein Paes_0882</fullName>
    </recommendedName>
</protein>
<dbReference type="InterPro" id="IPR004401">
    <property type="entry name" value="YbaB/EbfC"/>
</dbReference>
<evidence type="ECO:0000313" key="5">
    <source>
        <dbReference type="Proteomes" id="UP000002725"/>
    </source>
</evidence>
<dbReference type="GO" id="GO:0005829">
    <property type="term" value="C:cytosol"/>
    <property type="evidence" value="ECO:0007669"/>
    <property type="project" value="TreeGrafter"/>
</dbReference>
<evidence type="ECO:0000313" key="4">
    <source>
        <dbReference type="EMBL" id="ACF45926.1"/>
    </source>
</evidence>
<dbReference type="Gene3D" id="3.30.1310.10">
    <property type="entry name" value="Nucleoid-associated protein YbaB-like domain"/>
    <property type="match status" value="1"/>
</dbReference>
<dbReference type="InterPro" id="IPR036894">
    <property type="entry name" value="YbaB-like_sf"/>
</dbReference>
<organism evidence="4 5">
    <name type="scientific">Prosthecochloris aestuarii (strain DSM 271 / SK 413)</name>
    <dbReference type="NCBI Taxonomy" id="290512"/>
    <lineage>
        <taxon>Bacteria</taxon>
        <taxon>Pseudomonadati</taxon>
        <taxon>Chlorobiota</taxon>
        <taxon>Chlorobiia</taxon>
        <taxon>Chlorobiales</taxon>
        <taxon>Chlorobiaceae</taxon>
        <taxon>Prosthecochloris</taxon>
    </lineage>
</organism>
<comment type="similarity">
    <text evidence="2">Belongs to the YbaB/EbfC family.</text>
</comment>
<gene>
    <name evidence="4" type="ordered locus">Paes_0882</name>
</gene>
<comment type="subcellular location">
    <subcellularLocation>
        <location evidence="2">Cytoplasm</location>
        <location evidence="2">Nucleoid</location>
    </subcellularLocation>
</comment>
<dbReference type="Proteomes" id="UP000002725">
    <property type="component" value="Chromosome"/>
</dbReference>
<dbReference type="PANTHER" id="PTHR33449:SF1">
    <property type="entry name" value="NUCLEOID-ASSOCIATED PROTEIN YBAB"/>
    <property type="match status" value="1"/>
</dbReference>
<dbReference type="PANTHER" id="PTHR33449">
    <property type="entry name" value="NUCLEOID-ASSOCIATED PROTEIN YBAB"/>
    <property type="match status" value="1"/>
</dbReference>
<comment type="subunit">
    <text evidence="2">Homodimer.</text>
</comment>
<proteinExistence type="inferred from homology"/>
<keyword evidence="3" id="KW-0175">Coiled coil</keyword>
<dbReference type="KEGG" id="paa:Paes_0882"/>
<dbReference type="eggNOG" id="COG0718">
    <property type="taxonomic scope" value="Bacteria"/>
</dbReference>
<sequence>MRRGKRDMGMPNLNDMMKQLKQAGEKMQDVQKQLEKITAEGDAGGGMVRAVVNGKQRVLSVTIDPEIVDDVEMVQDLVVAAVNSALENVTGLAQEEMSKVAGGMMGNQDFLKNFNFGQ</sequence>
<dbReference type="SUPFAM" id="SSF82607">
    <property type="entry name" value="YbaB-like"/>
    <property type="match status" value="1"/>
</dbReference>
<keyword evidence="2" id="KW-0963">Cytoplasm</keyword>
<dbReference type="PIRSF" id="PIRSF004555">
    <property type="entry name" value="UCP004555"/>
    <property type="match status" value="1"/>
</dbReference>
<accession>B4S789</accession>
<dbReference type="GO" id="GO:0003677">
    <property type="term" value="F:DNA binding"/>
    <property type="evidence" value="ECO:0007669"/>
    <property type="project" value="UniProtKB-UniRule"/>
</dbReference>
<feature type="coiled-coil region" evidence="3">
    <location>
        <begin position="13"/>
        <end position="40"/>
    </location>
</feature>
<name>B4S789_PROA2</name>
<dbReference type="EMBL" id="CP001108">
    <property type="protein sequence ID" value="ACF45926.1"/>
    <property type="molecule type" value="Genomic_DNA"/>
</dbReference>
<dbReference type="GO" id="GO:0043590">
    <property type="term" value="C:bacterial nucleoid"/>
    <property type="evidence" value="ECO:0007669"/>
    <property type="project" value="UniProtKB-UniRule"/>
</dbReference>
<keyword evidence="5" id="KW-1185">Reference proteome</keyword>
<evidence type="ECO:0000256" key="1">
    <source>
        <dbReference type="ARBA" id="ARBA00023125"/>
    </source>
</evidence>
<evidence type="ECO:0000256" key="3">
    <source>
        <dbReference type="SAM" id="Coils"/>
    </source>
</evidence>
<keyword evidence="1 2" id="KW-0238">DNA-binding</keyword>
<dbReference type="AlphaFoldDB" id="B4S789"/>
<dbReference type="HOGENOM" id="CLU_140930_0_1_10"/>